<keyword evidence="2" id="KW-1185">Reference proteome</keyword>
<dbReference type="PROSITE" id="PS51257">
    <property type="entry name" value="PROKAR_LIPOPROTEIN"/>
    <property type="match status" value="1"/>
</dbReference>
<dbReference type="EMBL" id="JAFNEN010000227">
    <property type="protein sequence ID" value="KAG8188884.1"/>
    <property type="molecule type" value="Genomic_DNA"/>
</dbReference>
<organism evidence="1 2">
    <name type="scientific">Oedothorax gibbosus</name>
    <dbReference type="NCBI Taxonomy" id="931172"/>
    <lineage>
        <taxon>Eukaryota</taxon>
        <taxon>Metazoa</taxon>
        <taxon>Ecdysozoa</taxon>
        <taxon>Arthropoda</taxon>
        <taxon>Chelicerata</taxon>
        <taxon>Arachnida</taxon>
        <taxon>Araneae</taxon>
        <taxon>Araneomorphae</taxon>
        <taxon>Entelegynae</taxon>
        <taxon>Araneoidea</taxon>
        <taxon>Linyphiidae</taxon>
        <taxon>Erigoninae</taxon>
        <taxon>Oedothorax</taxon>
    </lineage>
</organism>
<sequence length="84" mass="8997">MQTFIKLYRQEGAASPPPSPGGCSTWCASQSCTCAGSSCACEQRSGPYPSPWAPRQTCETGRLGNFWQTRQFSGKTCWVVPSGG</sequence>
<protein>
    <submittedName>
        <fullName evidence="1">Uncharacterized protein</fullName>
    </submittedName>
</protein>
<gene>
    <name evidence="1" type="ORF">JTE90_014944</name>
</gene>
<comment type="caution">
    <text evidence="1">The sequence shown here is derived from an EMBL/GenBank/DDBJ whole genome shotgun (WGS) entry which is preliminary data.</text>
</comment>
<proteinExistence type="predicted"/>
<reference evidence="1 2" key="1">
    <citation type="journal article" date="2022" name="Nat. Ecol. Evol.">
        <title>A masculinizing supergene underlies an exaggerated male reproductive morph in a spider.</title>
        <authorList>
            <person name="Hendrickx F."/>
            <person name="De Corte Z."/>
            <person name="Sonet G."/>
            <person name="Van Belleghem S.M."/>
            <person name="Kostlbacher S."/>
            <person name="Vangestel C."/>
        </authorList>
    </citation>
    <scope>NUCLEOTIDE SEQUENCE [LARGE SCALE GENOMIC DNA]</scope>
    <source>
        <strain evidence="1">W744_W776</strain>
    </source>
</reference>
<dbReference type="Proteomes" id="UP000827092">
    <property type="component" value="Unassembled WGS sequence"/>
</dbReference>
<name>A0AAV6UXL6_9ARAC</name>
<evidence type="ECO:0000313" key="2">
    <source>
        <dbReference type="Proteomes" id="UP000827092"/>
    </source>
</evidence>
<dbReference type="AlphaFoldDB" id="A0AAV6UXL6"/>
<accession>A0AAV6UXL6</accession>
<evidence type="ECO:0000313" key="1">
    <source>
        <dbReference type="EMBL" id="KAG8188884.1"/>
    </source>
</evidence>